<comment type="caution">
    <text evidence="3">The sequence shown here is derived from an EMBL/GenBank/DDBJ whole genome shotgun (WGS) entry which is preliminary data.</text>
</comment>
<evidence type="ECO:0000313" key="3">
    <source>
        <dbReference type="EMBL" id="OPG15420.1"/>
    </source>
</evidence>
<evidence type="ECO:0000256" key="1">
    <source>
        <dbReference type="SAM" id="Phobius"/>
    </source>
</evidence>
<keyword evidence="1" id="KW-1133">Transmembrane helix</keyword>
<feature type="transmembrane region" description="Helical" evidence="1">
    <location>
        <begin position="85"/>
        <end position="109"/>
    </location>
</feature>
<dbReference type="GO" id="GO:0004190">
    <property type="term" value="F:aspartic-type endopeptidase activity"/>
    <property type="evidence" value="ECO:0007669"/>
    <property type="project" value="InterPro"/>
</dbReference>
<keyword evidence="4" id="KW-1185">Reference proteome</keyword>
<dbReference type="InterPro" id="IPR000045">
    <property type="entry name" value="Prepilin_IV_endopep_pep"/>
</dbReference>
<keyword evidence="1" id="KW-0812">Transmembrane</keyword>
<keyword evidence="1" id="KW-0472">Membrane</keyword>
<feature type="transmembrane region" description="Helical" evidence="1">
    <location>
        <begin position="216"/>
        <end position="236"/>
    </location>
</feature>
<dbReference type="AlphaFoldDB" id="A0A1V4ERE3"/>
<dbReference type="Proteomes" id="UP000190229">
    <property type="component" value="Unassembled WGS sequence"/>
</dbReference>
<organism evidence="3 4">
    <name type="scientific">Ferroacidibacillus organovorans</name>
    <dbReference type="NCBI Taxonomy" id="1765683"/>
    <lineage>
        <taxon>Bacteria</taxon>
        <taxon>Bacillati</taxon>
        <taxon>Bacillota</taxon>
        <taxon>Bacilli</taxon>
        <taxon>Bacillales</taxon>
        <taxon>Alicyclobacillaceae</taxon>
        <taxon>Ferroacidibacillus</taxon>
    </lineage>
</organism>
<evidence type="ECO:0000313" key="4">
    <source>
        <dbReference type="Proteomes" id="UP000190229"/>
    </source>
</evidence>
<dbReference type="Gene3D" id="1.20.120.1220">
    <property type="match status" value="1"/>
</dbReference>
<feature type="domain" description="Prepilin type IV endopeptidase peptidase" evidence="2">
    <location>
        <begin position="99"/>
        <end position="175"/>
    </location>
</feature>
<feature type="transmembrane region" description="Helical" evidence="1">
    <location>
        <begin position="143"/>
        <end position="163"/>
    </location>
</feature>
<sequence length="237" mass="26746">MSRTRTSLNILTTFFVRKSALRTSFHRDTVIHSQSTNGFSNDCKKLRLSARSGHGSRVWPYRNLSDGGEGMLFEWVRQSWLRLSIYHGTAIMKPLWIGIAFIAFALVAARFDIRERRIPNVLNLFGLGLFLALHFGVGSGEEAFFAFVCTGLLLLVPTLLGLWGQGDWKMAMVCGQHSVCCPRCSYGGWRCSLPRSIVRRSKNTWFDGYQPTPRRGLPIVVFVLVSTILFCAVMSLF</sequence>
<accession>A0A1V4ERE3</accession>
<feature type="transmembrane region" description="Helical" evidence="1">
    <location>
        <begin position="121"/>
        <end position="137"/>
    </location>
</feature>
<dbReference type="EMBL" id="MWPS01000033">
    <property type="protein sequence ID" value="OPG15420.1"/>
    <property type="molecule type" value="Genomic_DNA"/>
</dbReference>
<evidence type="ECO:0000259" key="2">
    <source>
        <dbReference type="Pfam" id="PF01478"/>
    </source>
</evidence>
<dbReference type="Pfam" id="PF01478">
    <property type="entry name" value="Peptidase_A24"/>
    <property type="match status" value="1"/>
</dbReference>
<dbReference type="GO" id="GO:0016020">
    <property type="term" value="C:membrane"/>
    <property type="evidence" value="ECO:0007669"/>
    <property type="project" value="InterPro"/>
</dbReference>
<protein>
    <recommendedName>
        <fullName evidence="2">Prepilin type IV endopeptidase peptidase domain-containing protein</fullName>
    </recommendedName>
</protein>
<gene>
    <name evidence="3" type="ORF">B2M26_12095</name>
</gene>
<reference evidence="3 4" key="1">
    <citation type="submission" date="2017-02" db="EMBL/GenBank/DDBJ databases">
        <title>Draft genome of Acidibacillus ferrooxidans Huett2.</title>
        <authorList>
            <person name="Schopf S."/>
        </authorList>
    </citation>
    <scope>NUCLEOTIDE SEQUENCE [LARGE SCALE GENOMIC DNA]</scope>
    <source>
        <strain evidence="3 4">Huett2</strain>
    </source>
</reference>
<proteinExistence type="predicted"/>
<name>A0A1V4ERE3_9BACL</name>